<dbReference type="AlphaFoldDB" id="A0A9W8P744"/>
<proteinExistence type="predicted"/>
<evidence type="ECO:0000259" key="2">
    <source>
        <dbReference type="Pfam" id="PF00149"/>
    </source>
</evidence>
<dbReference type="SUPFAM" id="SSF56300">
    <property type="entry name" value="Metallo-dependent phosphatases"/>
    <property type="match status" value="1"/>
</dbReference>
<keyword evidence="4" id="KW-1185">Reference proteome</keyword>
<protein>
    <submittedName>
        <fullName evidence="3">Metallo-dependent phosphatase-like protein</fullName>
    </submittedName>
</protein>
<feature type="region of interest" description="Disordered" evidence="1">
    <location>
        <begin position="259"/>
        <end position="278"/>
    </location>
</feature>
<dbReference type="PANTHER" id="PTHR12905">
    <property type="entry name" value="METALLOPHOSPHOESTERASE"/>
    <property type="match status" value="1"/>
</dbReference>
<sequence>MAEEKSVTLRSPQSRDVVYLEYDPSNLPPPSSGYTRFICVSDTHTRQFPVPDGDVLLHSGDLTNTGTVAEFEKTMNWICSLPHKWKIIIAGNHDLPLHADWYEMNHSRWSNLGHAKPQDRGRILDLLKGKHAQESNVVYLQDEFYTFQAREGGRSWSVYGSPWSPEFYNWAFGYTATEGPSLISKFPKSDILLTHGPPRNILDRTNQGDFPGCPTLANTLPRLRPRLHLFGHIHEAHGAHIHPWYKGNVGNVQNDQVESNEVMTEQQSDESSEVNGDKDSVTVFVNAANWPMGQRRREYQNFRFGGPGFRPVVIDMLD</sequence>
<dbReference type="InterPro" id="IPR004843">
    <property type="entry name" value="Calcineurin-like_PHP"/>
</dbReference>
<dbReference type="EMBL" id="JANVFU010000002">
    <property type="protein sequence ID" value="KAJ3748372.1"/>
    <property type="molecule type" value="Genomic_DNA"/>
</dbReference>
<evidence type="ECO:0000256" key="1">
    <source>
        <dbReference type="SAM" id="MobiDB-lite"/>
    </source>
</evidence>
<evidence type="ECO:0000313" key="3">
    <source>
        <dbReference type="EMBL" id="KAJ3748372.1"/>
    </source>
</evidence>
<dbReference type="Pfam" id="PF00149">
    <property type="entry name" value="Metallophos"/>
    <property type="match status" value="1"/>
</dbReference>
<evidence type="ECO:0000313" key="4">
    <source>
        <dbReference type="Proteomes" id="UP001142393"/>
    </source>
</evidence>
<dbReference type="GO" id="GO:0016787">
    <property type="term" value="F:hydrolase activity"/>
    <property type="evidence" value="ECO:0007669"/>
    <property type="project" value="InterPro"/>
</dbReference>
<comment type="caution">
    <text evidence="3">The sequence shown here is derived from an EMBL/GenBank/DDBJ whole genome shotgun (WGS) entry which is preliminary data.</text>
</comment>
<accession>A0A9W8P744</accession>
<dbReference type="CDD" id="cd07379">
    <property type="entry name" value="MPP_239FB"/>
    <property type="match status" value="1"/>
</dbReference>
<dbReference type="InterPro" id="IPR051693">
    <property type="entry name" value="UPF0046_metallophosphoest"/>
</dbReference>
<reference evidence="3 4" key="1">
    <citation type="journal article" date="2023" name="Proc. Natl. Acad. Sci. U.S.A.">
        <title>A global phylogenomic analysis of the shiitake genus Lentinula.</title>
        <authorList>
            <person name="Sierra-Patev S."/>
            <person name="Min B."/>
            <person name="Naranjo-Ortiz M."/>
            <person name="Looney B."/>
            <person name="Konkel Z."/>
            <person name="Slot J.C."/>
            <person name="Sakamoto Y."/>
            <person name="Steenwyk J.L."/>
            <person name="Rokas A."/>
            <person name="Carro J."/>
            <person name="Camarero S."/>
            <person name="Ferreira P."/>
            <person name="Molpeceres G."/>
            <person name="Ruiz-Duenas F.J."/>
            <person name="Serrano A."/>
            <person name="Henrissat B."/>
            <person name="Drula E."/>
            <person name="Hughes K.W."/>
            <person name="Mata J.L."/>
            <person name="Ishikawa N.K."/>
            <person name="Vargas-Isla R."/>
            <person name="Ushijima S."/>
            <person name="Smith C.A."/>
            <person name="Donoghue J."/>
            <person name="Ahrendt S."/>
            <person name="Andreopoulos W."/>
            <person name="He G."/>
            <person name="LaButti K."/>
            <person name="Lipzen A."/>
            <person name="Ng V."/>
            <person name="Riley R."/>
            <person name="Sandor L."/>
            <person name="Barry K."/>
            <person name="Martinez A.T."/>
            <person name="Xiao Y."/>
            <person name="Gibbons J.G."/>
            <person name="Terashima K."/>
            <person name="Grigoriev I.V."/>
            <person name="Hibbett D."/>
        </authorList>
    </citation>
    <scope>NUCLEOTIDE SEQUENCE [LARGE SCALE GENOMIC DNA]</scope>
    <source>
        <strain evidence="3 4">TFB7810</strain>
    </source>
</reference>
<dbReference type="Gene3D" id="3.60.21.10">
    <property type="match status" value="1"/>
</dbReference>
<dbReference type="Proteomes" id="UP001142393">
    <property type="component" value="Unassembled WGS sequence"/>
</dbReference>
<organism evidence="3 4">
    <name type="scientific">Lentinula detonsa</name>
    <dbReference type="NCBI Taxonomy" id="2804962"/>
    <lineage>
        <taxon>Eukaryota</taxon>
        <taxon>Fungi</taxon>
        <taxon>Dikarya</taxon>
        <taxon>Basidiomycota</taxon>
        <taxon>Agaricomycotina</taxon>
        <taxon>Agaricomycetes</taxon>
        <taxon>Agaricomycetidae</taxon>
        <taxon>Agaricales</taxon>
        <taxon>Marasmiineae</taxon>
        <taxon>Omphalotaceae</taxon>
        <taxon>Lentinula</taxon>
    </lineage>
</organism>
<gene>
    <name evidence="3" type="ORF">DFH05DRAFT_1519932</name>
</gene>
<dbReference type="InterPro" id="IPR029052">
    <property type="entry name" value="Metallo-depent_PP-like"/>
</dbReference>
<feature type="domain" description="Calcineurin-like phosphoesterase" evidence="2">
    <location>
        <begin position="47"/>
        <end position="235"/>
    </location>
</feature>
<name>A0A9W8P744_9AGAR</name>
<dbReference type="PANTHER" id="PTHR12905:SF0">
    <property type="entry name" value="CALCINEURIN-LIKE PHOSPHOESTERASE DOMAIN-CONTAINING PROTEIN"/>
    <property type="match status" value="1"/>
</dbReference>